<keyword evidence="4" id="KW-0223">Dioxygenase</keyword>
<dbReference type="Proteomes" id="UP000822688">
    <property type="component" value="Chromosome 11"/>
</dbReference>
<dbReference type="PROSITE" id="PS51471">
    <property type="entry name" value="FE2OG_OXY"/>
    <property type="match status" value="1"/>
</dbReference>
<dbReference type="GO" id="GO:0031418">
    <property type="term" value="F:L-ascorbic acid binding"/>
    <property type="evidence" value="ECO:0007669"/>
    <property type="project" value="InterPro"/>
</dbReference>
<comment type="subcellular location">
    <subcellularLocation>
        <location evidence="2">Endoplasmic reticulum membrane</location>
        <topology evidence="2">Single-pass type II membrane protein</topology>
    </subcellularLocation>
</comment>
<dbReference type="InterPro" id="IPR044862">
    <property type="entry name" value="Pro_4_hyd_alph_FE2OG_OXY"/>
</dbReference>
<evidence type="ECO:0000313" key="12">
    <source>
        <dbReference type="Proteomes" id="UP000822688"/>
    </source>
</evidence>
<evidence type="ECO:0000313" key="11">
    <source>
        <dbReference type="EMBL" id="KAG0555833.1"/>
    </source>
</evidence>
<dbReference type="Pfam" id="PF13640">
    <property type="entry name" value="2OG-FeII_Oxy_3"/>
    <property type="match status" value="1"/>
</dbReference>
<evidence type="ECO:0000256" key="3">
    <source>
        <dbReference type="ARBA" id="ARBA00022723"/>
    </source>
</evidence>
<gene>
    <name evidence="11" type="ORF">KC19_11G006700</name>
</gene>
<dbReference type="SMART" id="SM00702">
    <property type="entry name" value="P4Hc"/>
    <property type="match status" value="1"/>
</dbReference>
<feature type="chain" id="PRO_5035763567" description="Fe2OG dioxygenase domain-containing protein" evidence="9">
    <location>
        <begin position="17"/>
        <end position="274"/>
    </location>
</feature>
<evidence type="ECO:0000256" key="4">
    <source>
        <dbReference type="ARBA" id="ARBA00022964"/>
    </source>
</evidence>
<feature type="compositionally biased region" description="Polar residues" evidence="8">
    <location>
        <begin position="50"/>
        <end position="60"/>
    </location>
</feature>
<protein>
    <recommendedName>
        <fullName evidence="10">Fe2OG dioxygenase domain-containing protein</fullName>
    </recommendedName>
</protein>
<sequence length="274" mass="29802">MRASTAAMMMILQLLSSPLILIRGPDAALQNPPRRLSSLRMVGAGAAGKSTHTSTAQKPSNNKRKSSASTPKLPELQAWPAVAPKPALRRELLHSTHLFTVPEFLSDKECEAFIRSAEARGLEHQGSGGPAKGEAFRDNERLSDYNVELADMLWQAGLRELFDGVVVGRKVAVGLNPNIRLYRYGQGQRFGPHYDESVDIDGGGATEFTLLVYLTGGLRGGETVFYDRRKIVAEVAPAAGMALFHIHGARCLLHEAKAVLKGIKYVLRSDVVFA</sequence>
<dbReference type="PANTHER" id="PTHR10869">
    <property type="entry name" value="PROLYL 4-HYDROXYLASE ALPHA SUBUNIT"/>
    <property type="match status" value="1"/>
</dbReference>
<dbReference type="InterPro" id="IPR005123">
    <property type="entry name" value="Oxoglu/Fe-dep_dioxygenase_dom"/>
</dbReference>
<keyword evidence="3" id="KW-0479">Metal-binding</keyword>
<keyword evidence="9" id="KW-0732">Signal</keyword>
<organism evidence="11 12">
    <name type="scientific">Ceratodon purpureus</name>
    <name type="common">Fire moss</name>
    <name type="synonym">Dicranum purpureum</name>
    <dbReference type="NCBI Taxonomy" id="3225"/>
    <lineage>
        <taxon>Eukaryota</taxon>
        <taxon>Viridiplantae</taxon>
        <taxon>Streptophyta</taxon>
        <taxon>Embryophyta</taxon>
        <taxon>Bryophyta</taxon>
        <taxon>Bryophytina</taxon>
        <taxon>Bryopsida</taxon>
        <taxon>Dicranidae</taxon>
        <taxon>Pseudoditrichales</taxon>
        <taxon>Ditrichaceae</taxon>
        <taxon>Ceratodon</taxon>
    </lineage>
</organism>
<dbReference type="InterPro" id="IPR006620">
    <property type="entry name" value="Pro_4_hyd_alph"/>
</dbReference>
<feature type="domain" description="Fe2OG dioxygenase" evidence="10">
    <location>
        <begin position="174"/>
        <end position="274"/>
    </location>
</feature>
<dbReference type="Gene3D" id="2.60.120.620">
    <property type="entry name" value="q2cbj1_9rhob like domain"/>
    <property type="match status" value="1"/>
</dbReference>
<dbReference type="GO" id="GO:0005506">
    <property type="term" value="F:iron ion binding"/>
    <property type="evidence" value="ECO:0007669"/>
    <property type="project" value="InterPro"/>
</dbReference>
<dbReference type="GO" id="GO:0004656">
    <property type="term" value="F:procollagen-proline 4-dioxygenase activity"/>
    <property type="evidence" value="ECO:0007669"/>
    <property type="project" value="UniProtKB-EC"/>
</dbReference>
<keyword evidence="5" id="KW-0560">Oxidoreductase</keyword>
<dbReference type="AlphaFoldDB" id="A0A8T0G9H3"/>
<dbReference type="PANTHER" id="PTHR10869:SF236">
    <property type="entry name" value="PROLYL 4-HYDROXYLASE ALPHA SUBUNIT DOMAIN-CONTAINING PROTEIN"/>
    <property type="match status" value="1"/>
</dbReference>
<evidence type="ECO:0000256" key="9">
    <source>
        <dbReference type="SAM" id="SignalP"/>
    </source>
</evidence>
<proteinExistence type="predicted"/>
<evidence type="ECO:0000256" key="5">
    <source>
        <dbReference type="ARBA" id="ARBA00023002"/>
    </source>
</evidence>
<dbReference type="InterPro" id="IPR045054">
    <property type="entry name" value="P4HA-like"/>
</dbReference>
<evidence type="ECO:0000256" key="7">
    <source>
        <dbReference type="ARBA" id="ARBA00049169"/>
    </source>
</evidence>
<comment type="caution">
    <text evidence="11">The sequence shown here is derived from an EMBL/GenBank/DDBJ whole genome shotgun (WGS) entry which is preliminary data.</text>
</comment>
<feature type="region of interest" description="Disordered" evidence="8">
    <location>
        <begin position="43"/>
        <end position="78"/>
    </location>
</feature>
<reference evidence="11 12" key="1">
    <citation type="submission" date="2020-06" db="EMBL/GenBank/DDBJ databases">
        <title>WGS assembly of Ceratodon purpureus strain R40.</title>
        <authorList>
            <person name="Carey S.B."/>
            <person name="Jenkins J."/>
            <person name="Shu S."/>
            <person name="Lovell J.T."/>
            <person name="Sreedasyam A."/>
            <person name="Maumus F."/>
            <person name="Tiley G.P."/>
            <person name="Fernandez-Pozo N."/>
            <person name="Barry K."/>
            <person name="Chen C."/>
            <person name="Wang M."/>
            <person name="Lipzen A."/>
            <person name="Daum C."/>
            <person name="Saski C.A."/>
            <person name="Payton A.C."/>
            <person name="Mcbreen J.C."/>
            <person name="Conrad R.E."/>
            <person name="Kollar L.M."/>
            <person name="Olsson S."/>
            <person name="Huttunen S."/>
            <person name="Landis J.B."/>
            <person name="Wickett N.J."/>
            <person name="Johnson M.G."/>
            <person name="Rensing S.A."/>
            <person name="Grimwood J."/>
            <person name="Schmutz J."/>
            <person name="Mcdaniel S.F."/>
        </authorList>
    </citation>
    <scope>NUCLEOTIDE SEQUENCE [LARGE SCALE GENOMIC DNA]</scope>
    <source>
        <strain evidence="11 12">R40</strain>
    </source>
</reference>
<name>A0A8T0G9H3_CERPU</name>
<evidence type="ECO:0000256" key="1">
    <source>
        <dbReference type="ARBA" id="ARBA00001961"/>
    </source>
</evidence>
<keyword evidence="6" id="KW-0408">Iron</keyword>
<comment type="catalytic activity">
    <reaction evidence="7">
        <text>L-prolyl-[collagen] + 2-oxoglutarate + O2 = trans-4-hydroxy-L-prolyl-[collagen] + succinate + CO2</text>
        <dbReference type="Rhea" id="RHEA:18945"/>
        <dbReference type="Rhea" id="RHEA-COMP:11676"/>
        <dbReference type="Rhea" id="RHEA-COMP:11680"/>
        <dbReference type="ChEBI" id="CHEBI:15379"/>
        <dbReference type="ChEBI" id="CHEBI:16526"/>
        <dbReference type="ChEBI" id="CHEBI:16810"/>
        <dbReference type="ChEBI" id="CHEBI:30031"/>
        <dbReference type="ChEBI" id="CHEBI:50342"/>
        <dbReference type="ChEBI" id="CHEBI:61965"/>
        <dbReference type="EC" id="1.14.11.2"/>
    </reaction>
</comment>
<keyword evidence="12" id="KW-1185">Reference proteome</keyword>
<dbReference type="GO" id="GO:0005789">
    <property type="term" value="C:endoplasmic reticulum membrane"/>
    <property type="evidence" value="ECO:0007669"/>
    <property type="project" value="UniProtKB-SubCell"/>
</dbReference>
<accession>A0A8T0G9H3</accession>
<dbReference type="EMBL" id="CM026432">
    <property type="protein sequence ID" value="KAG0555833.1"/>
    <property type="molecule type" value="Genomic_DNA"/>
</dbReference>
<evidence type="ECO:0000256" key="2">
    <source>
        <dbReference type="ARBA" id="ARBA00004648"/>
    </source>
</evidence>
<evidence type="ECO:0000256" key="6">
    <source>
        <dbReference type="ARBA" id="ARBA00023004"/>
    </source>
</evidence>
<comment type="cofactor">
    <cofactor evidence="1">
        <name>L-ascorbate</name>
        <dbReference type="ChEBI" id="CHEBI:38290"/>
    </cofactor>
</comment>
<evidence type="ECO:0000259" key="10">
    <source>
        <dbReference type="PROSITE" id="PS51471"/>
    </source>
</evidence>
<evidence type="ECO:0000256" key="8">
    <source>
        <dbReference type="SAM" id="MobiDB-lite"/>
    </source>
</evidence>
<feature type="signal peptide" evidence="9">
    <location>
        <begin position="1"/>
        <end position="16"/>
    </location>
</feature>